<reference evidence="3" key="1">
    <citation type="submission" date="2024-02" db="EMBL/GenBank/DDBJ databases">
        <authorList>
            <consortium name="ELIXIR-Norway"/>
            <consortium name="Elixir Norway"/>
        </authorList>
    </citation>
    <scope>NUCLEOTIDE SEQUENCE</scope>
</reference>
<feature type="region of interest" description="Disordered" evidence="2">
    <location>
        <begin position="25"/>
        <end position="56"/>
    </location>
</feature>
<feature type="compositionally biased region" description="Acidic residues" evidence="2">
    <location>
        <begin position="43"/>
        <end position="56"/>
    </location>
</feature>
<protein>
    <recommendedName>
        <fullName evidence="5">Small auxin up regulated protein</fullName>
    </recommendedName>
</protein>
<evidence type="ECO:0000313" key="4">
    <source>
        <dbReference type="Proteomes" id="UP001497512"/>
    </source>
</evidence>
<comment type="similarity">
    <text evidence="1">Belongs to the ARG7 family.</text>
</comment>
<sequence>MAVSKKLTKLAKKCMKAGTLTDTLLSSTRNNNGTWRGGHMNPNEEEEEEEEEEEALDDVPAGCLAIYVGEERRRFVIETDYLKNHVFRALLAKSEEEFGFEFQGGLRLACCPDVFEHLMWWLEGSPAHSSLRMEPWWS</sequence>
<dbReference type="PANTHER" id="PTHR31374">
    <property type="entry name" value="AUXIN-INDUCED PROTEIN-LIKE-RELATED"/>
    <property type="match status" value="1"/>
</dbReference>
<proteinExistence type="inferred from homology"/>
<feature type="compositionally biased region" description="Polar residues" evidence="2">
    <location>
        <begin position="25"/>
        <end position="34"/>
    </location>
</feature>
<dbReference type="InterPro" id="IPR003676">
    <property type="entry name" value="SAUR_fam"/>
</dbReference>
<keyword evidence="4" id="KW-1185">Reference proteome</keyword>
<accession>A0ABP0TGT3</accession>
<gene>
    <name evidence="3" type="ORF">CSSPTR1EN2_LOCUS3391</name>
</gene>
<evidence type="ECO:0000256" key="1">
    <source>
        <dbReference type="ARBA" id="ARBA00006974"/>
    </source>
</evidence>
<evidence type="ECO:0000313" key="3">
    <source>
        <dbReference type="EMBL" id="CAK9196273.1"/>
    </source>
</evidence>
<dbReference type="EMBL" id="OZ019903">
    <property type="protein sequence ID" value="CAK9196273.1"/>
    <property type="molecule type" value="Genomic_DNA"/>
</dbReference>
<evidence type="ECO:0000256" key="2">
    <source>
        <dbReference type="SAM" id="MobiDB-lite"/>
    </source>
</evidence>
<organism evidence="3 4">
    <name type="scientific">Sphagnum troendelagicum</name>
    <dbReference type="NCBI Taxonomy" id="128251"/>
    <lineage>
        <taxon>Eukaryota</taxon>
        <taxon>Viridiplantae</taxon>
        <taxon>Streptophyta</taxon>
        <taxon>Embryophyta</taxon>
        <taxon>Bryophyta</taxon>
        <taxon>Sphagnophytina</taxon>
        <taxon>Sphagnopsida</taxon>
        <taxon>Sphagnales</taxon>
        <taxon>Sphagnaceae</taxon>
        <taxon>Sphagnum</taxon>
    </lineage>
</organism>
<dbReference type="Proteomes" id="UP001497512">
    <property type="component" value="Chromosome 11"/>
</dbReference>
<dbReference type="PANTHER" id="PTHR31374:SF32">
    <property type="entry name" value="SAUR FAMILY PROTEIN"/>
    <property type="match status" value="1"/>
</dbReference>
<name>A0ABP0TGT3_9BRYO</name>
<dbReference type="Pfam" id="PF02519">
    <property type="entry name" value="Auxin_inducible"/>
    <property type="match status" value="1"/>
</dbReference>
<evidence type="ECO:0008006" key="5">
    <source>
        <dbReference type="Google" id="ProtNLM"/>
    </source>
</evidence>